<sequence>MEYYIYMLISLAVMLTAIKLIFCELEGRTAQKKSILSWYTKLNEPFKYTRTKSIIFMCVICYAIASVQAMFTTEWFVEMLGFIAVGVICDGISQYIGFYYNKIRFRKKINEALLMKSEIAKAMNETANALVQQSLPTYSSHEIAARYFNDDTHLATISFDGGEYVAAFEHLPPLTYVVEAQYEKAEEKLADRNVKVTKLTNEGKLPFKDERIDVIVNELSNYDKYDLYRVVKPGGYIIVNQMGSDNYKELINIFLPFKLHGRWDREASCQTLSDIGLEIIDSVEEHGYVRFDTLASFIQFMKGITKADITQDRFMNFYSHVLKQIKDKKYFELTTHRFMVVARKKEL</sequence>
<dbReference type="PANTHER" id="PTHR43460">
    <property type="entry name" value="METHYLTRANSFERASE"/>
    <property type="match status" value="1"/>
</dbReference>
<keyword evidence="1" id="KW-1133">Transmembrane helix</keyword>
<keyword evidence="1" id="KW-0812">Transmembrane</keyword>
<dbReference type="InterPro" id="IPR052939">
    <property type="entry name" value="23S_rRNA_MeTrnsfrase_RlmA"/>
</dbReference>
<name>A0A3E3EC23_9FIRM</name>
<evidence type="ECO:0008006" key="5">
    <source>
        <dbReference type="Google" id="ProtNLM"/>
    </source>
</evidence>
<dbReference type="Gene3D" id="3.40.50.150">
    <property type="entry name" value="Vaccinia Virus protein VP39"/>
    <property type="match status" value="1"/>
</dbReference>
<dbReference type="Proteomes" id="UP001211987">
    <property type="component" value="Unassembled WGS sequence"/>
</dbReference>
<evidence type="ECO:0000256" key="1">
    <source>
        <dbReference type="SAM" id="Phobius"/>
    </source>
</evidence>
<organism evidence="3 4">
    <name type="scientific">Thomasclavelia ramosa</name>
    <dbReference type="NCBI Taxonomy" id="1547"/>
    <lineage>
        <taxon>Bacteria</taxon>
        <taxon>Bacillati</taxon>
        <taxon>Bacillota</taxon>
        <taxon>Erysipelotrichia</taxon>
        <taxon>Erysipelotrichales</taxon>
        <taxon>Coprobacillaceae</taxon>
        <taxon>Thomasclavelia</taxon>
    </lineage>
</organism>
<reference evidence="2" key="2">
    <citation type="submission" date="2023-01" db="EMBL/GenBank/DDBJ databases">
        <title>Human gut microbiome strain richness.</title>
        <authorList>
            <person name="Chen-Liaw A."/>
        </authorList>
    </citation>
    <scope>NUCLEOTIDE SEQUENCE</scope>
    <source>
        <strain evidence="2">1001217st2_G6_1001217B_191108</strain>
    </source>
</reference>
<dbReference type="Proteomes" id="UP000261032">
    <property type="component" value="Unassembled WGS sequence"/>
</dbReference>
<dbReference type="AlphaFoldDB" id="A0A3E3EC23"/>
<dbReference type="InterPro" id="IPR029063">
    <property type="entry name" value="SAM-dependent_MTases_sf"/>
</dbReference>
<comment type="caution">
    <text evidence="3">The sequence shown here is derived from an EMBL/GenBank/DDBJ whole genome shotgun (WGS) entry which is preliminary data.</text>
</comment>
<gene>
    <name evidence="3" type="ORF">DXB93_11035</name>
    <name evidence="2" type="ORF">PM738_13415</name>
</gene>
<proteinExistence type="predicted"/>
<protein>
    <recommendedName>
        <fullName evidence="5">SAM-dependent methyltransferase</fullName>
    </recommendedName>
</protein>
<evidence type="ECO:0000313" key="2">
    <source>
        <dbReference type="EMBL" id="MDB7084803.1"/>
    </source>
</evidence>
<dbReference type="RefSeq" id="WP_008791340.1">
    <property type="nucleotide sequence ID" value="NZ_AP031443.1"/>
</dbReference>
<reference evidence="3 4" key="1">
    <citation type="submission" date="2018-08" db="EMBL/GenBank/DDBJ databases">
        <title>A genome reference for cultivated species of the human gut microbiota.</title>
        <authorList>
            <person name="Zou Y."/>
            <person name="Xue W."/>
            <person name="Luo G."/>
        </authorList>
    </citation>
    <scope>NUCLEOTIDE SEQUENCE [LARGE SCALE GENOMIC DNA]</scope>
    <source>
        <strain evidence="3 4">OM06-4</strain>
    </source>
</reference>
<dbReference type="SUPFAM" id="SSF53335">
    <property type="entry name" value="S-adenosyl-L-methionine-dependent methyltransferases"/>
    <property type="match status" value="1"/>
</dbReference>
<accession>A0A3E3EC23</accession>
<feature type="transmembrane region" description="Helical" evidence="1">
    <location>
        <begin position="54"/>
        <end position="73"/>
    </location>
</feature>
<feature type="transmembrane region" description="Helical" evidence="1">
    <location>
        <begin position="79"/>
        <end position="100"/>
    </location>
</feature>
<dbReference type="GeneID" id="64195004"/>
<feature type="transmembrane region" description="Helical" evidence="1">
    <location>
        <begin position="6"/>
        <end position="25"/>
    </location>
</feature>
<evidence type="ECO:0000313" key="3">
    <source>
        <dbReference type="EMBL" id="RGD84362.1"/>
    </source>
</evidence>
<dbReference type="PANTHER" id="PTHR43460:SF1">
    <property type="entry name" value="METHYLTRANSFERASE TYPE 11 DOMAIN-CONTAINING PROTEIN"/>
    <property type="match status" value="1"/>
</dbReference>
<dbReference type="EMBL" id="JAQLKE010000025">
    <property type="protein sequence ID" value="MDB7084803.1"/>
    <property type="molecule type" value="Genomic_DNA"/>
</dbReference>
<dbReference type="EMBL" id="QUSL01000017">
    <property type="protein sequence ID" value="RGD84362.1"/>
    <property type="molecule type" value="Genomic_DNA"/>
</dbReference>
<evidence type="ECO:0000313" key="4">
    <source>
        <dbReference type="Proteomes" id="UP000261032"/>
    </source>
</evidence>
<keyword evidence="1" id="KW-0472">Membrane</keyword>